<name>A0ABW1WG77_9BACL</name>
<evidence type="ECO:0000313" key="2">
    <source>
        <dbReference type="Proteomes" id="UP001596267"/>
    </source>
</evidence>
<dbReference type="InterPro" id="IPR045527">
    <property type="entry name" value="DUF6470"/>
</dbReference>
<protein>
    <submittedName>
        <fullName evidence="1">DUF6470 family protein</fullName>
    </submittedName>
</protein>
<keyword evidence="2" id="KW-1185">Reference proteome</keyword>
<dbReference type="Proteomes" id="UP001596267">
    <property type="component" value="Unassembled WGS sequence"/>
</dbReference>
<sequence length="197" mass="21496">MASTIPHLEMHQTFGKIAISTQNAVQTISQPKADQSIEQPKATMSIERTPAQVKIDQSAGWHNMDLKSVFVRIRDAAQAGKQAVLDGIVRHAQEGDELLHIEKNKGRNLFAKQAAESVERAVIGTHYDTGSTPASQAVSYDVTPAQLQVDWQTHAPVIQAKVNAPQLTYQPGQVTISMQQYPSLAIQAVGMFVDEKG</sequence>
<organism evidence="1 2">
    <name type="scientific">Sporolactobacillus kofuensis</name>
    <dbReference type="NCBI Taxonomy" id="269672"/>
    <lineage>
        <taxon>Bacteria</taxon>
        <taxon>Bacillati</taxon>
        <taxon>Bacillota</taxon>
        <taxon>Bacilli</taxon>
        <taxon>Bacillales</taxon>
        <taxon>Sporolactobacillaceae</taxon>
        <taxon>Sporolactobacillus</taxon>
    </lineage>
</organism>
<proteinExistence type="predicted"/>
<gene>
    <name evidence="1" type="ORF">ACFP7A_11385</name>
</gene>
<evidence type="ECO:0000313" key="1">
    <source>
        <dbReference type="EMBL" id="MFC6387208.1"/>
    </source>
</evidence>
<reference evidence="2" key="1">
    <citation type="journal article" date="2019" name="Int. J. Syst. Evol. Microbiol.">
        <title>The Global Catalogue of Microorganisms (GCM) 10K type strain sequencing project: providing services to taxonomists for standard genome sequencing and annotation.</title>
        <authorList>
            <consortium name="The Broad Institute Genomics Platform"/>
            <consortium name="The Broad Institute Genome Sequencing Center for Infectious Disease"/>
            <person name="Wu L."/>
            <person name="Ma J."/>
        </authorList>
    </citation>
    <scope>NUCLEOTIDE SEQUENCE [LARGE SCALE GENOMIC DNA]</scope>
    <source>
        <strain evidence="2">CCUG 42001</strain>
    </source>
</reference>
<dbReference type="EMBL" id="JBHSTQ010000011">
    <property type="protein sequence ID" value="MFC6387208.1"/>
    <property type="molecule type" value="Genomic_DNA"/>
</dbReference>
<dbReference type="Pfam" id="PF20074">
    <property type="entry name" value="DUF6470"/>
    <property type="match status" value="1"/>
</dbReference>
<comment type="caution">
    <text evidence="1">The sequence shown here is derived from an EMBL/GenBank/DDBJ whole genome shotgun (WGS) entry which is preliminary data.</text>
</comment>
<dbReference type="RefSeq" id="WP_253076743.1">
    <property type="nucleotide sequence ID" value="NZ_JAMXWN010000011.1"/>
</dbReference>
<accession>A0ABW1WG77</accession>